<dbReference type="AlphaFoldDB" id="A0A5B1CC43"/>
<evidence type="ECO:0000313" key="1">
    <source>
        <dbReference type="EMBL" id="KAA1257150.1"/>
    </source>
</evidence>
<dbReference type="OrthoDB" id="5625074at2"/>
<gene>
    <name evidence="1" type="ORF">LF1_55500</name>
</gene>
<dbReference type="SUPFAM" id="SSF88723">
    <property type="entry name" value="PIN domain-like"/>
    <property type="match status" value="1"/>
</dbReference>
<proteinExistence type="predicted"/>
<comment type="caution">
    <text evidence="1">The sequence shown here is derived from an EMBL/GenBank/DDBJ whole genome shotgun (WGS) entry which is preliminary data.</text>
</comment>
<accession>A0A5B1CC43</accession>
<dbReference type="RefSeq" id="WP_068267866.1">
    <property type="nucleotide sequence ID" value="NZ_LWSK01000297.1"/>
</dbReference>
<evidence type="ECO:0000313" key="2">
    <source>
        <dbReference type="Proteomes" id="UP000322699"/>
    </source>
</evidence>
<dbReference type="Gene3D" id="3.40.50.1010">
    <property type="entry name" value="5'-nuclease"/>
    <property type="match status" value="1"/>
</dbReference>
<name>A0A5B1CC43_9BACT</name>
<protein>
    <submittedName>
        <fullName evidence="1">Uncharacterized protein</fullName>
    </submittedName>
</protein>
<dbReference type="EMBL" id="VRLW01000004">
    <property type="protein sequence ID" value="KAA1257150.1"/>
    <property type="molecule type" value="Genomic_DNA"/>
</dbReference>
<dbReference type="InterPro" id="IPR029060">
    <property type="entry name" value="PIN-like_dom_sf"/>
</dbReference>
<dbReference type="Proteomes" id="UP000322699">
    <property type="component" value="Unassembled WGS sequence"/>
</dbReference>
<reference evidence="1 2" key="1">
    <citation type="submission" date="2019-08" db="EMBL/GenBank/DDBJ databases">
        <title>Deep-cultivation of Planctomycetes and their phenomic and genomic characterization uncovers novel biology.</title>
        <authorList>
            <person name="Wiegand S."/>
            <person name="Jogler M."/>
            <person name="Boedeker C."/>
            <person name="Pinto D."/>
            <person name="Vollmers J."/>
            <person name="Rivas-Marin E."/>
            <person name="Kohn T."/>
            <person name="Peeters S.H."/>
            <person name="Heuer A."/>
            <person name="Rast P."/>
            <person name="Oberbeckmann S."/>
            <person name="Bunk B."/>
            <person name="Jeske O."/>
            <person name="Meyerdierks A."/>
            <person name="Storesund J.E."/>
            <person name="Kallscheuer N."/>
            <person name="Luecker S."/>
            <person name="Lage O.M."/>
            <person name="Pohl T."/>
            <person name="Merkel B.J."/>
            <person name="Hornburger P."/>
            <person name="Mueller R.-W."/>
            <person name="Bruemmer F."/>
            <person name="Labrenz M."/>
            <person name="Spormann A.M."/>
            <person name="Op Den Camp H."/>
            <person name="Overmann J."/>
            <person name="Amann R."/>
            <person name="Jetten M.S.M."/>
            <person name="Mascher T."/>
            <person name="Medema M.H."/>
            <person name="Devos D.P."/>
            <person name="Kaster A.-K."/>
            <person name="Ovreas L."/>
            <person name="Rohde M."/>
            <person name="Galperin M.Y."/>
            <person name="Jogler C."/>
        </authorList>
    </citation>
    <scope>NUCLEOTIDE SEQUENCE [LARGE SCALE GENOMIC DNA]</scope>
    <source>
        <strain evidence="1 2">LF1</strain>
    </source>
</reference>
<dbReference type="CDD" id="cd18687">
    <property type="entry name" value="PIN_VapC-like"/>
    <property type="match status" value="1"/>
</dbReference>
<organism evidence="1 2">
    <name type="scientific">Rubripirellula obstinata</name>
    <dbReference type="NCBI Taxonomy" id="406547"/>
    <lineage>
        <taxon>Bacteria</taxon>
        <taxon>Pseudomonadati</taxon>
        <taxon>Planctomycetota</taxon>
        <taxon>Planctomycetia</taxon>
        <taxon>Pirellulales</taxon>
        <taxon>Pirellulaceae</taxon>
        <taxon>Rubripirellula</taxon>
    </lineage>
</organism>
<keyword evidence="2" id="KW-1185">Reference proteome</keyword>
<sequence>MDTVYIETSVISYLRQKPAKEVVTAAHQLLTHQWWDTERSNYDLVISQYVVDEASAGDPTLAADRLSVLADIPRLPGDPEIDRIADEIMSRAILPPKAAVDALHIASVAHHRIQYLLTWNCKHIANAKILPRVHRVLTDLGVPIPIICTPEELIGDDPEAEN</sequence>